<feature type="transmembrane region" description="Helical" evidence="2">
    <location>
        <begin position="52"/>
        <end position="75"/>
    </location>
</feature>
<evidence type="ECO:0000256" key="2">
    <source>
        <dbReference type="SAM" id="Phobius"/>
    </source>
</evidence>
<keyword evidence="2" id="KW-0472">Membrane</keyword>
<proteinExistence type="predicted"/>
<dbReference type="InParanoid" id="A0A2P6NV91"/>
<comment type="caution">
    <text evidence="3">The sequence shown here is derived from an EMBL/GenBank/DDBJ whole genome shotgun (WGS) entry which is preliminary data.</text>
</comment>
<keyword evidence="4" id="KW-1185">Reference proteome</keyword>
<gene>
    <name evidence="3" type="ORF">PROFUN_02621</name>
</gene>
<evidence type="ECO:0000313" key="3">
    <source>
        <dbReference type="EMBL" id="PRP87884.1"/>
    </source>
</evidence>
<dbReference type="EMBL" id="MDYQ01000016">
    <property type="protein sequence ID" value="PRP87884.1"/>
    <property type="molecule type" value="Genomic_DNA"/>
</dbReference>
<feature type="transmembrane region" description="Helical" evidence="2">
    <location>
        <begin position="12"/>
        <end position="32"/>
    </location>
</feature>
<evidence type="ECO:0000313" key="4">
    <source>
        <dbReference type="Proteomes" id="UP000241769"/>
    </source>
</evidence>
<feature type="compositionally biased region" description="Low complexity" evidence="1">
    <location>
        <begin position="374"/>
        <end position="387"/>
    </location>
</feature>
<accession>A0A2P6NV91</accession>
<dbReference type="Proteomes" id="UP000241769">
    <property type="component" value="Unassembled WGS sequence"/>
</dbReference>
<protein>
    <submittedName>
        <fullName evidence="3">Uncharacterized protein</fullName>
    </submittedName>
</protein>
<name>A0A2P6NV91_9EUKA</name>
<evidence type="ECO:0000256" key="1">
    <source>
        <dbReference type="SAM" id="MobiDB-lite"/>
    </source>
</evidence>
<feature type="region of interest" description="Disordered" evidence="1">
    <location>
        <begin position="368"/>
        <end position="387"/>
    </location>
</feature>
<organism evidence="3 4">
    <name type="scientific">Planoprotostelium fungivorum</name>
    <dbReference type="NCBI Taxonomy" id="1890364"/>
    <lineage>
        <taxon>Eukaryota</taxon>
        <taxon>Amoebozoa</taxon>
        <taxon>Evosea</taxon>
        <taxon>Variosea</taxon>
        <taxon>Cavosteliida</taxon>
        <taxon>Cavosteliaceae</taxon>
        <taxon>Planoprotostelium</taxon>
    </lineage>
</organism>
<reference evidence="3 4" key="1">
    <citation type="journal article" date="2018" name="Genome Biol. Evol.">
        <title>Multiple Roots of Fruiting Body Formation in Amoebozoa.</title>
        <authorList>
            <person name="Hillmann F."/>
            <person name="Forbes G."/>
            <person name="Novohradska S."/>
            <person name="Ferling I."/>
            <person name="Riege K."/>
            <person name="Groth M."/>
            <person name="Westermann M."/>
            <person name="Marz M."/>
            <person name="Spaller T."/>
            <person name="Winckler T."/>
            <person name="Schaap P."/>
            <person name="Glockner G."/>
        </authorList>
    </citation>
    <scope>NUCLEOTIDE SEQUENCE [LARGE SCALE GENOMIC DNA]</scope>
    <source>
        <strain evidence="3 4">Jena</strain>
    </source>
</reference>
<keyword evidence="2" id="KW-1133">Transmembrane helix</keyword>
<sequence>MDVSVGFSDSIYCCIQLLLLACNLLVIVHPSYKKRLVNSLQNICKLLCAQSMLYYNNTLQILHMLCTVLVTITALDNKYKLSHKVPGHQGWPGCFAEIFRFASRDIAKRCHDVTALNRFHFQRPRTDLRSISRRIFLDFVSSVHRFPVRLVHCPFAVENIPSLQGNYIRSNQTLGFWFEMLKIIQMPLIINNGVYTDDDAGYDLVIATYGLDRARPITLQDVAQIMPSIAFALPSARVAPPPGQQTGNWTAVQAPAPQTAPTGQSIHLDMLWAASSFSSLLSQLFLPVSTMYNKARIGFNTGITYLPLSHLLSNKFSSSTRSGPKAVEATGFYYPWCLRVGSFVLTDSHNHLKSSQIVLVHPPKTAQTARPLWGSTGLSGSSLHSGG</sequence>
<dbReference type="AlphaFoldDB" id="A0A2P6NV91"/>
<keyword evidence="2" id="KW-0812">Transmembrane</keyword>